<dbReference type="GO" id="GO:0033539">
    <property type="term" value="P:fatty acid beta-oxidation using acyl-CoA dehydrogenase"/>
    <property type="evidence" value="ECO:0007669"/>
    <property type="project" value="TreeGrafter"/>
</dbReference>
<evidence type="ECO:0000256" key="2">
    <source>
        <dbReference type="ARBA" id="ARBA00009347"/>
    </source>
</evidence>
<evidence type="ECO:0000313" key="9">
    <source>
        <dbReference type="EMBL" id="MBC5768501.1"/>
    </source>
</evidence>
<dbReference type="PROSITE" id="PS00073">
    <property type="entry name" value="ACYL_COA_DH_2"/>
    <property type="match status" value="1"/>
</dbReference>
<comment type="caution">
    <text evidence="9">The sequence shown here is derived from an EMBL/GenBank/DDBJ whole genome shotgun (WGS) entry which is preliminary data.</text>
</comment>
<dbReference type="InterPro" id="IPR009075">
    <property type="entry name" value="AcylCo_DH/oxidase_C"/>
</dbReference>
<protein>
    <submittedName>
        <fullName evidence="9">Acyl-CoA dehydrogenase family protein</fullName>
    </submittedName>
</protein>
<comment type="similarity">
    <text evidence="2">Belongs to the acyl-CoA dehydrogenase family.</text>
</comment>
<dbReference type="InterPro" id="IPR006089">
    <property type="entry name" value="Acyl-CoA_DH_CS"/>
</dbReference>
<evidence type="ECO:0000259" key="7">
    <source>
        <dbReference type="Pfam" id="PF02770"/>
    </source>
</evidence>
<feature type="domain" description="Acyl-CoA oxidase/dehydrogenase middle" evidence="7">
    <location>
        <begin position="122"/>
        <end position="224"/>
    </location>
</feature>
<comment type="cofactor">
    <cofactor evidence="1">
        <name>FAD</name>
        <dbReference type="ChEBI" id="CHEBI:57692"/>
    </cofactor>
</comment>
<dbReference type="GO" id="GO:0005737">
    <property type="term" value="C:cytoplasm"/>
    <property type="evidence" value="ECO:0007669"/>
    <property type="project" value="TreeGrafter"/>
</dbReference>
<organism evidence="9 10">
    <name type="scientific">Ramlibacter albus</name>
    <dbReference type="NCBI Taxonomy" id="2079448"/>
    <lineage>
        <taxon>Bacteria</taxon>
        <taxon>Pseudomonadati</taxon>
        <taxon>Pseudomonadota</taxon>
        <taxon>Betaproteobacteria</taxon>
        <taxon>Burkholderiales</taxon>
        <taxon>Comamonadaceae</taxon>
        <taxon>Ramlibacter</taxon>
    </lineage>
</organism>
<sequence>MEYTHEHLEMQKTLKRFIEEEVNPHVDEWEEAEMFPAHQVFKRLGQLGLLGLCKPEEYGGAGLDYSWSMAMAEALGHINCGGVPMAIGVQTDMATPALARFGSDELKRQFLAPAIAGDMVACIGVSEPAAGSDVSGIKSKAVKDGDDYIITGQKMWITNSLQADWMCMLVNTGEGPVHKNKSLVIVPMRDGPKGKLTKGIEVAKKIRKIGMHSSDTGLIYFDEVRVPQRYRIGAEGQGFIYQMQQFQEERLWAAARSLHTLNHCIQLTIDWAQERKMFGASLADQQWVQFKLAELKTEVEALRALTYRACDLYVKGEDVLELASMAKLKAGRLNREVPDTCLQFWGGMGFTWENRVSRMYRDGRLASIGGGADEVMLGILAKTMGIAKRPTRE</sequence>
<dbReference type="PANTHER" id="PTHR48083">
    <property type="entry name" value="MEDIUM-CHAIN SPECIFIC ACYL-COA DEHYDROGENASE, MITOCHONDRIAL-RELATED"/>
    <property type="match status" value="1"/>
</dbReference>
<dbReference type="Gene3D" id="1.10.540.10">
    <property type="entry name" value="Acyl-CoA dehydrogenase/oxidase, N-terminal domain"/>
    <property type="match status" value="1"/>
</dbReference>
<reference evidence="9" key="1">
    <citation type="submission" date="2020-08" db="EMBL/GenBank/DDBJ databases">
        <title>Ramlibacter sp. GTP1 16S ribosomal RNA gene genome sequencing and assembly.</title>
        <authorList>
            <person name="Kang M."/>
        </authorList>
    </citation>
    <scope>NUCLEOTIDE SEQUENCE</scope>
    <source>
        <strain evidence="9">GTP1</strain>
    </source>
</reference>
<dbReference type="InterPro" id="IPR046373">
    <property type="entry name" value="Acyl-CoA_Oxase/DH_mid-dom_sf"/>
</dbReference>
<dbReference type="EMBL" id="JACORU010000018">
    <property type="protein sequence ID" value="MBC5768501.1"/>
    <property type="molecule type" value="Genomic_DNA"/>
</dbReference>
<dbReference type="InterPro" id="IPR050741">
    <property type="entry name" value="Acyl-CoA_dehydrogenase"/>
</dbReference>
<dbReference type="InterPro" id="IPR013786">
    <property type="entry name" value="AcylCoA_DH/ox_N"/>
</dbReference>
<dbReference type="AlphaFoldDB" id="A0A923S5G2"/>
<keyword evidence="5" id="KW-0560">Oxidoreductase</keyword>
<feature type="domain" description="Acyl-CoA dehydrogenase/oxidase N-terminal" evidence="8">
    <location>
        <begin position="4"/>
        <end position="118"/>
    </location>
</feature>
<dbReference type="SUPFAM" id="SSF47203">
    <property type="entry name" value="Acyl-CoA dehydrogenase C-terminal domain-like"/>
    <property type="match status" value="1"/>
</dbReference>
<dbReference type="GO" id="GO:0050660">
    <property type="term" value="F:flavin adenine dinucleotide binding"/>
    <property type="evidence" value="ECO:0007669"/>
    <property type="project" value="InterPro"/>
</dbReference>
<feature type="domain" description="Acyl-CoA dehydrogenase/oxidase C-terminal" evidence="6">
    <location>
        <begin position="236"/>
        <end position="384"/>
    </location>
</feature>
<keyword evidence="10" id="KW-1185">Reference proteome</keyword>
<name>A0A923S5G2_9BURK</name>
<dbReference type="Gene3D" id="1.20.140.10">
    <property type="entry name" value="Butyryl-CoA Dehydrogenase, subunit A, domain 3"/>
    <property type="match status" value="1"/>
</dbReference>
<dbReference type="InterPro" id="IPR037069">
    <property type="entry name" value="AcylCoA_DH/ox_N_sf"/>
</dbReference>
<dbReference type="SUPFAM" id="SSF56645">
    <property type="entry name" value="Acyl-CoA dehydrogenase NM domain-like"/>
    <property type="match status" value="1"/>
</dbReference>
<dbReference type="Pfam" id="PF02771">
    <property type="entry name" value="Acyl-CoA_dh_N"/>
    <property type="match status" value="1"/>
</dbReference>
<dbReference type="PANTHER" id="PTHR48083:SF6">
    <property type="entry name" value="ACYL-COA DEHYDROGENASE 6"/>
    <property type="match status" value="1"/>
</dbReference>
<accession>A0A923S5G2</accession>
<proteinExistence type="inferred from homology"/>
<dbReference type="Proteomes" id="UP000596827">
    <property type="component" value="Unassembled WGS sequence"/>
</dbReference>
<evidence type="ECO:0000256" key="3">
    <source>
        <dbReference type="ARBA" id="ARBA00022630"/>
    </source>
</evidence>
<dbReference type="InterPro" id="IPR009100">
    <property type="entry name" value="AcylCoA_DH/oxidase_NM_dom_sf"/>
</dbReference>
<evidence type="ECO:0000313" key="10">
    <source>
        <dbReference type="Proteomes" id="UP000596827"/>
    </source>
</evidence>
<evidence type="ECO:0000259" key="8">
    <source>
        <dbReference type="Pfam" id="PF02771"/>
    </source>
</evidence>
<evidence type="ECO:0000256" key="1">
    <source>
        <dbReference type="ARBA" id="ARBA00001974"/>
    </source>
</evidence>
<dbReference type="RefSeq" id="WP_187085292.1">
    <property type="nucleotide sequence ID" value="NZ_JACORU010000018.1"/>
</dbReference>
<dbReference type="InterPro" id="IPR036250">
    <property type="entry name" value="AcylCo_DH-like_C"/>
</dbReference>
<dbReference type="GO" id="GO:0003995">
    <property type="term" value="F:acyl-CoA dehydrogenase activity"/>
    <property type="evidence" value="ECO:0007669"/>
    <property type="project" value="InterPro"/>
</dbReference>
<dbReference type="Pfam" id="PF00441">
    <property type="entry name" value="Acyl-CoA_dh_1"/>
    <property type="match status" value="1"/>
</dbReference>
<gene>
    <name evidence="9" type="ORF">H8R02_28835</name>
</gene>
<dbReference type="PROSITE" id="PS00072">
    <property type="entry name" value="ACYL_COA_DH_1"/>
    <property type="match status" value="1"/>
</dbReference>
<dbReference type="FunFam" id="2.40.110.10:FF:000002">
    <property type="entry name" value="Acyl-CoA dehydrogenase fadE12"/>
    <property type="match status" value="1"/>
</dbReference>
<evidence type="ECO:0000256" key="4">
    <source>
        <dbReference type="ARBA" id="ARBA00022827"/>
    </source>
</evidence>
<evidence type="ECO:0000256" key="5">
    <source>
        <dbReference type="ARBA" id="ARBA00023002"/>
    </source>
</evidence>
<dbReference type="InterPro" id="IPR006091">
    <property type="entry name" value="Acyl-CoA_Oxase/DH_mid-dom"/>
</dbReference>
<dbReference type="FunFam" id="1.20.140.10:FF:000001">
    <property type="entry name" value="Acyl-CoA dehydrogenase"/>
    <property type="match status" value="1"/>
</dbReference>
<keyword evidence="3" id="KW-0285">Flavoprotein</keyword>
<evidence type="ECO:0000259" key="6">
    <source>
        <dbReference type="Pfam" id="PF00441"/>
    </source>
</evidence>
<dbReference type="Gene3D" id="2.40.110.10">
    <property type="entry name" value="Butyryl-CoA Dehydrogenase, subunit A, domain 2"/>
    <property type="match status" value="1"/>
</dbReference>
<dbReference type="Pfam" id="PF02770">
    <property type="entry name" value="Acyl-CoA_dh_M"/>
    <property type="match status" value="1"/>
</dbReference>
<keyword evidence="4" id="KW-0274">FAD</keyword>